<evidence type="ECO:0000256" key="3">
    <source>
        <dbReference type="ARBA" id="ARBA00022650"/>
    </source>
</evidence>
<dbReference type="Gene3D" id="3.40.309.10">
    <property type="entry name" value="Aldehyde Dehydrogenase, Chain A, domain 2"/>
    <property type="match status" value="1"/>
</dbReference>
<dbReference type="FunFam" id="3.40.309.10:FF:000006">
    <property type="entry name" value="Gamma-glutamyl phosphate reductase"/>
    <property type="match status" value="1"/>
</dbReference>
<evidence type="ECO:0000256" key="4">
    <source>
        <dbReference type="ARBA" id="ARBA00022857"/>
    </source>
</evidence>
<reference evidence="10 12" key="3">
    <citation type="submission" date="2019-08" db="EMBL/GenBank/DDBJ databases">
        <authorList>
            <person name="Kuhnert P."/>
        </authorList>
    </citation>
    <scope>NUCLEOTIDE SEQUENCE [LARGE SCALE GENOMIC DNA]</scope>
    <source>
        <strain evidence="10 12">B36.5</strain>
    </source>
</reference>
<evidence type="ECO:0000256" key="2">
    <source>
        <dbReference type="ARBA" id="ARBA00022605"/>
    </source>
</evidence>
<dbReference type="PANTHER" id="PTHR11063">
    <property type="entry name" value="GLUTAMATE SEMIALDEHYDE DEHYDROGENASE"/>
    <property type="match status" value="1"/>
</dbReference>
<evidence type="ECO:0000313" key="12">
    <source>
        <dbReference type="Proteomes" id="UP000323594"/>
    </source>
</evidence>
<organism evidence="9 11">
    <name type="scientific">Treponema phagedenis</name>
    <dbReference type="NCBI Taxonomy" id="162"/>
    <lineage>
        <taxon>Bacteria</taxon>
        <taxon>Pseudomonadati</taxon>
        <taxon>Spirochaetota</taxon>
        <taxon>Spirochaetia</taxon>
        <taxon>Spirochaetales</taxon>
        <taxon>Treponemataceae</taxon>
        <taxon>Treponema</taxon>
    </lineage>
</organism>
<dbReference type="InterPro" id="IPR020593">
    <property type="entry name" value="G-glutamylP_reductase_CS"/>
</dbReference>
<proteinExistence type="inferred from homology"/>
<comment type="similarity">
    <text evidence="7">Belongs to the gamma-glutamyl phosphate reductase family.</text>
</comment>
<dbReference type="PIRSF" id="PIRSF000151">
    <property type="entry name" value="GPR"/>
    <property type="match status" value="1"/>
</dbReference>
<dbReference type="PROSITE" id="PS01223">
    <property type="entry name" value="PROA"/>
    <property type="match status" value="1"/>
</dbReference>
<dbReference type="InterPro" id="IPR000965">
    <property type="entry name" value="GPR_dom"/>
</dbReference>
<dbReference type="Pfam" id="PF00171">
    <property type="entry name" value="Aldedh"/>
    <property type="match status" value="1"/>
</dbReference>
<comment type="subcellular location">
    <subcellularLocation>
        <location evidence="7">Cytoplasm</location>
    </subcellularLocation>
</comment>
<comment type="catalytic activity">
    <reaction evidence="6 7">
        <text>L-glutamate 5-semialdehyde + phosphate + NADP(+) = L-glutamyl 5-phosphate + NADPH + H(+)</text>
        <dbReference type="Rhea" id="RHEA:19541"/>
        <dbReference type="ChEBI" id="CHEBI:15378"/>
        <dbReference type="ChEBI" id="CHEBI:43474"/>
        <dbReference type="ChEBI" id="CHEBI:57783"/>
        <dbReference type="ChEBI" id="CHEBI:58066"/>
        <dbReference type="ChEBI" id="CHEBI:58274"/>
        <dbReference type="ChEBI" id="CHEBI:58349"/>
        <dbReference type="EC" id="1.2.1.41"/>
    </reaction>
</comment>
<dbReference type="RefSeq" id="WP_002698290.1">
    <property type="nucleotide sequence ID" value="NZ_CDNC01000015.1"/>
</dbReference>
<feature type="domain" description="Aldehyde dehydrogenase" evidence="8">
    <location>
        <begin position="9"/>
        <end position="279"/>
    </location>
</feature>
<dbReference type="PANTHER" id="PTHR11063:SF8">
    <property type="entry name" value="DELTA-1-PYRROLINE-5-CARBOXYLATE SYNTHASE"/>
    <property type="match status" value="1"/>
</dbReference>
<comment type="pathway">
    <text evidence="1 7">Amino-acid biosynthesis; L-proline biosynthesis; L-glutamate 5-semialdehyde from L-glutamate: step 2/2.</text>
</comment>
<dbReference type="CDD" id="cd07079">
    <property type="entry name" value="ALDH_F18-19_ProA-GPR"/>
    <property type="match status" value="1"/>
</dbReference>
<keyword evidence="2 7" id="KW-0028">Amino-acid biosynthesis</keyword>
<reference evidence="11" key="1">
    <citation type="submission" date="2015-01" db="EMBL/GenBank/DDBJ databases">
        <authorList>
            <person name="Manzoor Shahid"/>
            <person name="Zubair Saima"/>
        </authorList>
    </citation>
    <scope>NUCLEOTIDE SEQUENCE [LARGE SCALE GENOMIC DNA]</scope>
    <source>
        <strain evidence="11">V1</strain>
    </source>
</reference>
<dbReference type="GO" id="GO:0005737">
    <property type="term" value="C:cytoplasm"/>
    <property type="evidence" value="ECO:0007669"/>
    <property type="project" value="UniProtKB-SubCell"/>
</dbReference>
<evidence type="ECO:0000313" key="9">
    <source>
        <dbReference type="EMBL" id="CEM61905.1"/>
    </source>
</evidence>
<evidence type="ECO:0000313" key="11">
    <source>
        <dbReference type="Proteomes" id="UP000042527"/>
    </source>
</evidence>
<dbReference type="GO" id="GO:0050661">
    <property type="term" value="F:NADP binding"/>
    <property type="evidence" value="ECO:0007669"/>
    <property type="project" value="InterPro"/>
</dbReference>
<dbReference type="InterPro" id="IPR016162">
    <property type="entry name" value="Ald_DH_N"/>
</dbReference>
<comment type="function">
    <text evidence="7">Catalyzes the NADPH-dependent reduction of L-glutamate 5-phosphate into L-glutamate 5-semialdehyde and phosphate. The product spontaneously undergoes cyclization to form 1-pyrroline-5-carboxylate.</text>
</comment>
<dbReference type="NCBIfam" id="TIGR00407">
    <property type="entry name" value="proA"/>
    <property type="match status" value="1"/>
</dbReference>
<dbReference type="GeneID" id="57753390"/>
<dbReference type="Proteomes" id="UP000323594">
    <property type="component" value="Chromosome"/>
</dbReference>
<keyword evidence="5 7" id="KW-0560">Oxidoreductase</keyword>
<name>A0A0B7GY54_TREPH</name>
<evidence type="ECO:0000313" key="10">
    <source>
        <dbReference type="EMBL" id="QEJ98369.1"/>
    </source>
</evidence>
<dbReference type="OrthoDB" id="9809970at2"/>
<dbReference type="InterPro" id="IPR016161">
    <property type="entry name" value="Ald_DH/histidinol_DH"/>
</dbReference>
<dbReference type="EC" id="1.2.1.41" evidence="7"/>
<accession>A0A0B7GY54</accession>
<reference evidence="9" key="2">
    <citation type="submission" date="2015-01" db="EMBL/GenBank/DDBJ databases">
        <authorList>
            <person name="Xiang T."/>
            <person name="Song Y."/>
            <person name="Huang L."/>
            <person name="Wang B."/>
            <person name="Wu P."/>
        </authorList>
    </citation>
    <scope>NUCLEOTIDE SEQUENCE [LARGE SCALE GENOMIC DNA]</scope>
    <source>
        <strain evidence="9">V1</strain>
    </source>
</reference>
<dbReference type="Proteomes" id="UP000042527">
    <property type="component" value="Unassembled WGS sequence"/>
</dbReference>
<sequence>MKNIFLQLRAASKRLAHLHAEEKNKALLAVRDSLENNKEAIFAANERDIERAKADGLSAPLIERLSLNAKNFAEILLSLEILAKQTDPIGELISGKKLPNGLELKQIRVPIGVVAIIYESRPNVTVDAFALAYKSGNAVLLRGSSSAKESNKMIIAAIKEGLQKAGGITDAIAFSESEKNSYTDIDTILSARGYIDVVLPRGGQKLIRNVVTNAKIPVIETGAGLCHIFIDESADLKMAIRIIENAKLQKPAACNSIETLLVHRTVAEKLLCDLYEAFSDAESLTGKKGGVELFCDSESYAILKKYPDSSNVFAANETSWETEYLDYQLSVKVVENIDQALDHISVYSTKHSETIITENRNNARRFQEEIDAACVYVNASSRFTDGGQFGFGAEIGISTQKLHARGPMGLTALTTSKYIIDGDGQVRK</sequence>
<keyword evidence="3 7" id="KW-0641">Proline biosynthesis</keyword>
<dbReference type="Gene3D" id="3.40.605.10">
    <property type="entry name" value="Aldehyde Dehydrogenase, Chain A, domain 1"/>
    <property type="match status" value="1"/>
</dbReference>
<dbReference type="InterPro" id="IPR016163">
    <property type="entry name" value="Ald_DH_C"/>
</dbReference>
<keyword evidence="7" id="KW-0963">Cytoplasm</keyword>
<evidence type="ECO:0000259" key="8">
    <source>
        <dbReference type="Pfam" id="PF00171"/>
    </source>
</evidence>
<keyword evidence="4 7" id="KW-0521">NADP</keyword>
<protein>
    <recommendedName>
        <fullName evidence="7">Gamma-glutamyl phosphate reductase</fullName>
        <shortName evidence="7">GPR</shortName>
        <ecNumber evidence="7">1.2.1.41</ecNumber>
    </recommendedName>
    <alternativeName>
        <fullName evidence="7">Glutamate-5-semialdehyde dehydrogenase</fullName>
    </alternativeName>
    <alternativeName>
        <fullName evidence="7">Glutamyl-gamma-semialdehyde dehydrogenase</fullName>
        <shortName evidence="7">GSA dehydrogenase</shortName>
    </alternativeName>
</protein>
<keyword evidence="11" id="KW-1185">Reference proteome</keyword>
<dbReference type="AlphaFoldDB" id="A0A0B7GY54"/>
<dbReference type="EMBL" id="CDNC01000015">
    <property type="protein sequence ID" value="CEM61905.1"/>
    <property type="molecule type" value="Genomic_DNA"/>
</dbReference>
<evidence type="ECO:0000256" key="5">
    <source>
        <dbReference type="ARBA" id="ARBA00023002"/>
    </source>
</evidence>
<gene>
    <name evidence="7 9" type="primary">proA</name>
    <name evidence="10" type="ORF">FUT82_10415</name>
    <name evidence="9" type="ORF">TPHV1_220029</name>
</gene>
<evidence type="ECO:0000256" key="1">
    <source>
        <dbReference type="ARBA" id="ARBA00004985"/>
    </source>
</evidence>
<dbReference type="InterPro" id="IPR015590">
    <property type="entry name" value="Aldehyde_DH_dom"/>
</dbReference>
<evidence type="ECO:0000256" key="7">
    <source>
        <dbReference type="HAMAP-Rule" id="MF_00412"/>
    </source>
</evidence>
<dbReference type="GO" id="GO:0004350">
    <property type="term" value="F:glutamate-5-semialdehyde dehydrogenase activity"/>
    <property type="evidence" value="ECO:0007669"/>
    <property type="project" value="UniProtKB-UniRule"/>
</dbReference>
<dbReference type="EMBL" id="CP042817">
    <property type="protein sequence ID" value="QEJ98369.1"/>
    <property type="molecule type" value="Genomic_DNA"/>
</dbReference>
<dbReference type="NCBIfam" id="NF001221">
    <property type="entry name" value="PRK00197.1"/>
    <property type="match status" value="1"/>
</dbReference>
<dbReference type="HAMAP" id="MF_00412">
    <property type="entry name" value="ProA"/>
    <property type="match status" value="1"/>
</dbReference>
<dbReference type="UniPathway" id="UPA00098">
    <property type="reaction ID" value="UER00360"/>
</dbReference>
<dbReference type="InterPro" id="IPR012134">
    <property type="entry name" value="Glu-5-SA_DH"/>
</dbReference>
<evidence type="ECO:0000256" key="6">
    <source>
        <dbReference type="ARBA" id="ARBA00049024"/>
    </source>
</evidence>
<dbReference type="GO" id="GO:0055129">
    <property type="term" value="P:L-proline biosynthetic process"/>
    <property type="evidence" value="ECO:0007669"/>
    <property type="project" value="UniProtKB-UniRule"/>
</dbReference>
<dbReference type="SUPFAM" id="SSF53720">
    <property type="entry name" value="ALDH-like"/>
    <property type="match status" value="1"/>
</dbReference>